<dbReference type="Proteomes" id="UP000198929">
    <property type="component" value="Unassembled WGS sequence"/>
</dbReference>
<sequence>MDIKIGLAESPRELVVSSKSEQDDVVGQIAHAIESNQPTVTLEDSKGRKFVIRTDRISYVEVGQSASHTVGFAG</sequence>
<dbReference type="STRING" id="1121357.SAMN05661109_00520"/>
<evidence type="ECO:0008006" key="3">
    <source>
        <dbReference type="Google" id="ProtNLM"/>
    </source>
</evidence>
<gene>
    <name evidence="1" type="ORF">SAMN05661109_00520</name>
</gene>
<name>A0A1H9QI24_9CORY</name>
<dbReference type="InterPro" id="IPR021456">
    <property type="entry name" value="DUF3107"/>
</dbReference>
<dbReference type="EMBL" id="FOGQ01000002">
    <property type="protein sequence ID" value="SER59423.1"/>
    <property type="molecule type" value="Genomic_DNA"/>
</dbReference>
<keyword evidence="2" id="KW-1185">Reference proteome</keyword>
<dbReference type="Pfam" id="PF11305">
    <property type="entry name" value="DUF3107"/>
    <property type="match status" value="1"/>
</dbReference>
<protein>
    <recommendedName>
        <fullName evidence="3">ATP-binding protein</fullName>
    </recommendedName>
</protein>
<accession>A0A1H9QI24</accession>
<reference evidence="2" key="1">
    <citation type="submission" date="2016-10" db="EMBL/GenBank/DDBJ databases">
        <authorList>
            <person name="Varghese N."/>
            <person name="Submissions S."/>
        </authorList>
    </citation>
    <scope>NUCLEOTIDE SEQUENCE [LARGE SCALE GENOMIC DNA]</scope>
    <source>
        <strain evidence="2">DSM 20524</strain>
    </source>
</reference>
<evidence type="ECO:0000313" key="2">
    <source>
        <dbReference type="Proteomes" id="UP000198929"/>
    </source>
</evidence>
<dbReference type="RefSeq" id="WP_092256702.1">
    <property type="nucleotide sequence ID" value="NZ_CP047199.1"/>
</dbReference>
<organism evidence="1 2">
    <name type="scientific">Corynebacterium cystitidis DSM 20524</name>
    <dbReference type="NCBI Taxonomy" id="1121357"/>
    <lineage>
        <taxon>Bacteria</taxon>
        <taxon>Bacillati</taxon>
        <taxon>Actinomycetota</taxon>
        <taxon>Actinomycetes</taxon>
        <taxon>Mycobacteriales</taxon>
        <taxon>Corynebacteriaceae</taxon>
        <taxon>Corynebacterium</taxon>
    </lineage>
</organism>
<proteinExistence type="predicted"/>
<dbReference type="AlphaFoldDB" id="A0A1H9QI24"/>
<evidence type="ECO:0000313" key="1">
    <source>
        <dbReference type="EMBL" id="SER59423.1"/>
    </source>
</evidence>